<dbReference type="AlphaFoldDB" id="A0A3S5AEG4"/>
<sequence>MLEPPTNLIHDPPSYNCTPLSSQSERRDLLSATVTARKWTIFLTHFYCPRHALSRPRENWKIPGQMTGQVTGSRQARAKPGITKSQKCLSYEYPLKGPHLPWQQGVADAPAVEQMESVKVGCGHLPIVQFEAVASSNERMCLETNRELRG</sequence>
<gene>
    <name evidence="1" type="ORF">PXEA_LOCUS7822</name>
</gene>
<organism evidence="1 2">
    <name type="scientific">Protopolystoma xenopodis</name>
    <dbReference type="NCBI Taxonomy" id="117903"/>
    <lineage>
        <taxon>Eukaryota</taxon>
        <taxon>Metazoa</taxon>
        <taxon>Spiralia</taxon>
        <taxon>Lophotrochozoa</taxon>
        <taxon>Platyhelminthes</taxon>
        <taxon>Monogenea</taxon>
        <taxon>Polyopisthocotylea</taxon>
        <taxon>Polystomatidea</taxon>
        <taxon>Polystomatidae</taxon>
        <taxon>Protopolystoma</taxon>
    </lineage>
</organism>
<protein>
    <submittedName>
        <fullName evidence="1">Uncharacterized protein</fullName>
    </submittedName>
</protein>
<evidence type="ECO:0000313" key="2">
    <source>
        <dbReference type="Proteomes" id="UP000784294"/>
    </source>
</evidence>
<evidence type="ECO:0000313" key="1">
    <source>
        <dbReference type="EMBL" id="VEL14382.1"/>
    </source>
</evidence>
<reference evidence="1" key="1">
    <citation type="submission" date="2018-11" db="EMBL/GenBank/DDBJ databases">
        <authorList>
            <consortium name="Pathogen Informatics"/>
        </authorList>
    </citation>
    <scope>NUCLEOTIDE SEQUENCE</scope>
</reference>
<dbReference type="EMBL" id="CAAALY010020958">
    <property type="protein sequence ID" value="VEL14382.1"/>
    <property type="molecule type" value="Genomic_DNA"/>
</dbReference>
<accession>A0A3S5AEG4</accession>
<dbReference type="Proteomes" id="UP000784294">
    <property type="component" value="Unassembled WGS sequence"/>
</dbReference>
<name>A0A3S5AEG4_9PLAT</name>
<proteinExistence type="predicted"/>
<keyword evidence="2" id="KW-1185">Reference proteome</keyword>
<comment type="caution">
    <text evidence="1">The sequence shown here is derived from an EMBL/GenBank/DDBJ whole genome shotgun (WGS) entry which is preliminary data.</text>
</comment>